<dbReference type="Proteomes" id="UP000784294">
    <property type="component" value="Unassembled WGS sequence"/>
</dbReference>
<dbReference type="EMBL" id="CAAALY010079619">
    <property type="protein sequence ID" value="VEL26340.1"/>
    <property type="molecule type" value="Genomic_DNA"/>
</dbReference>
<organism evidence="1 2">
    <name type="scientific">Protopolystoma xenopodis</name>
    <dbReference type="NCBI Taxonomy" id="117903"/>
    <lineage>
        <taxon>Eukaryota</taxon>
        <taxon>Metazoa</taxon>
        <taxon>Spiralia</taxon>
        <taxon>Lophotrochozoa</taxon>
        <taxon>Platyhelminthes</taxon>
        <taxon>Monogenea</taxon>
        <taxon>Polyopisthocotylea</taxon>
        <taxon>Polystomatidea</taxon>
        <taxon>Polystomatidae</taxon>
        <taxon>Protopolystoma</taxon>
    </lineage>
</organism>
<keyword evidence="2" id="KW-1185">Reference proteome</keyword>
<dbReference type="AlphaFoldDB" id="A0A448X2A7"/>
<evidence type="ECO:0000313" key="1">
    <source>
        <dbReference type="EMBL" id="VEL26340.1"/>
    </source>
</evidence>
<proteinExistence type="predicted"/>
<name>A0A448X2A7_9PLAT</name>
<evidence type="ECO:0000313" key="2">
    <source>
        <dbReference type="Proteomes" id="UP000784294"/>
    </source>
</evidence>
<accession>A0A448X2A7</accession>
<sequence length="36" mass="3682">MSQKLRCLGPCLADSSLVIAVLPTANPTGGAARWLA</sequence>
<comment type="caution">
    <text evidence="1">The sequence shown here is derived from an EMBL/GenBank/DDBJ whole genome shotgun (WGS) entry which is preliminary data.</text>
</comment>
<gene>
    <name evidence="1" type="ORF">PXEA_LOCUS19780</name>
</gene>
<reference evidence="1" key="1">
    <citation type="submission" date="2018-11" db="EMBL/GenBank/DDBJ databases">
        <authorList>
            <consortium name="Pathogen Informatics"/>
        </authorList>
    </citation>
    <scope>NUCLEOTIDE SEQUENCE</scope>
</reference>
<protein>
    <submittedName>
        <fullName evidence="1">Uncharacterized protein</fullName>
    </submittedName>
</protein>